<name>A0A2N3WQL5_9PSEU</name>
<organism evidence="1 2">
    <name type="scientific">Amycolatopsis echigonensis</name>
    <dbReference type="NCBI Taxonomy" id="2576905"/>
    <lineage>
        <taxon>Bacteria</taxon>
        <taxon>Bacillati</taxon>
        <taxon>Actinomycetota</taxon>
        <taxon>Actinomycetes</taxon>
        <taxon>Pseudonocardiales</taxon>
        <taxon>Pseudonocardiaceae</taxon>
        <taxon>Amycolatopsis</taxon>
    </lineage>
</organism>
<gene>
    <name evidence="1" type="ORF">ATK30_7101</name>
</gene>
<comment type="caution">
    <text evidence="1">The sequence shown here is derived from an EMBL/GenBank/DDBJ whole genome shotgun (WGS) entry which is preliminary data.</text>
</comment>
<sequence>MTWTDKRCLKTDSACQLFGGFINAAAESRTGTDAVAGWESRAH</sequence>
<evidence type="ECO:0000313" key="1">
    <source>
        <dbReference type="EMBL" id="PKV96164.1"/>
    </source>
</evidence>
<accession>A0A2N3WQL5</accession>
<proteinExistence type="predicted"/>
<keyword evidence="2" id="KW-1185">Reference proteome</keyword>
<dbReference type="Proteomes" id="UP000233750">
    <property type="component" value="Unassembled WGS sequence"/>
</dbReference>
<dbReference type="EMBL" id="PJMY01000003">
    <property type="protein sequence ID" value="PKV96164.1"/>
    <property type="molecule type" value="Genomic_DNA"/>
</dbReference>
<evidence type="ECO:0000313" key="2">
    <source>
        <dbReference type="Proteomes" id="UP000233750"/>
    </source>
</evidence>
<dbReference type="AlphaFoldDB" id="A0A2N3WQL5"/>
<protein>
    <submittedName>
        <fullName evidence="1">Uncharacterized protein</fullName>
    </submittedName>
</protein>
<reference evidence="1 2" key="1">
    <citation type="submission" date="2017-12" db="EMBL/GenBank/DDBJ databases">
        <title>Sequencing the genomes of 1000 Actinobacteria strains.</title>
        <authorList>
            <person name="Klenk H.-P."/>
        </authorList>
    </citation>
    <scope>NUCLEOTIDE SEQUENCE [LARGE SCALE GENOMIC DNA]</scope>
    <source>
        <strain evidence="1 2">DSM 45165</strain>
    </source>
</reference>